<evidence type="ECO:0000256" key="7">
    <source>
        <dbReference type="ARBA" id="ARBA00022801"/>
    </source>
</evidence>
<dbReference type="NCBIfam" id="NF003588">
    <property type="entry name" value="PRK05254.1-1"/>
    <property type="match status" value="1"/>
</dbReference>
<evidence type="ECO:0000256" key="1">
    <source>
        <dbReference type="ARBA" id="ARBA00001400"/>
    </source>
</evidence>
<evidence type="ECO:0000256" key="10">
    <source>
        <dbReference type="PROSITE-ProRule" id="PRU10072"/>
    </source>
</evidence>
<dbReference type="SMART" id="SM00986">
    <property type="entry name" value="UDG"/>
    <property type="match status" value="1"/>
</dbReference>
<dbReference type="GO" id="GO:0004844">
    <property type="term" value="F:uracil DNA N-glycosylase activity"/>
    <property type="evidence" value="ECO:0007669"/>
    <property type="project" value="UniProtKB-UniRule"/>
</dbReference>
<dbReference type="InterPro" id="IPR018085">
    <property type="entry name" value="Ura-DNA_Glyclase_AS"/>
</dbReference>
<dbReference type="NCBIfam" id="NF003589">
    <property type="entry name" value="PRK05254.1-2"/>
    <property type="match status" value="1"/>
</dbReference>
<dbReference type="GO" id="GO:0097510">
    <property type="term" value="P:base-excision repair, AP site formation via deaminated base removal"/>
    <property type="evidence" value="ECO:0007669"/>
    <property type="project" value="TreeGrafter"/>
</dbReference>
<evidence type="ECO:0000256" key="9">
    <source>
        <dbReference type="HAMAP-Rule" id="MF_00148"/>
    </source>
</evidence>
<accession>A0A2Z6IBH4</accession>
<comment type="function">
    <text evidence="2 9 11">Excises uracil residues from the DNA which can arise as a result of misincorporation of dUMP residues by DNA polymerase or due to deamination of cytosine.</text>
</comment>
<dbReference type="Proteomes" id="UP000271003">
    <property type="component" value="Chromosome"/>
</dbReference>
<dbReference type="Gene3D" id="3.40.470.10">
    <property type="entry name" value="Uracil-DNA glycosylase-like domain"/>
    <property type="match status" value="1"/>
</dbReference>
<evidence type="ECO:0000259" key="12">
    <source>
        <dbReference type="SMART" id="SM00986"/>
    </source>
</evidence>
<evidence type="ECO:0000256" key="2">
    <source>
        <dbReference type="ARBA" id="ARBA00002631"/>
    </source>
</evidence>
<evidence type="ECO:0000313" key="14">
    <source>
        <dbReference type="Proteomes" id="UP000271003"/>
    </source>
</evidence>
<dbReference type="Pfam" id="PF03167">
    <property type="entry name" value="UDG"/>
    <property type="match status" value="1"/>
</dbReference>
<dbReference type="PROSITE" id="PS00130">
    <property type="entry name" value="U_DNA_GLYCOSYLASE"/>
    <property type="match status" value="1"/>
</dbReference>
<proteinExistence type="inferred from homology"/>
<dbReference type="HAMAP" id="MF_00148">
    <property type="entry name" value="UDG"/>
    <property type="match status" value="1"/>
</dbReference>
<organism evidence="13 14">
    <name type="scientific">Sutterella megalosphaeroides</name>
    <dbReference type="NCBI Taxonomy" id="2494234"/>
    <lineage>
        <taxon>Bacteria</taxon>
        <taxon>Pseudomonadati</taxon>
        <taxon>Pseudomonadota</taxon>
        <taxon>Betaproteobacteria</taxon>
        <taxon>Burkholderiales</taxon>
        <taxon>Sutterellaceae</taxon>
        <taxon>Sutterella</taxon>
    </lineage>
</organism>
<dbReference type="PANTHER" id="PTHR11264">
    <property type="entry name" value="URACIL-DNA GLYCOSYLASE"/>
    <property type="match status" value="1"/>
</dbReference>
<dbReference type="GO" id="GO:0005737">
    <property type="term" value="C:cytoplasm"/>
    <property type="evidence" value="ECO:0007669"/>
    <property type="project" value="UniProtKB-SubCell"/>
</dbReference>
<evidence type="ECO:0000256" key="3">
    <source>
        <dbReference type="ARBA" id="ARBA00008184"/>
    </source>
</evidence>
<comment type="catalytic activity">
    <reaction evidence="1 9 11">
        <text>Hydrolyzes single-stranded DNA or mismatched double-stranded DNA and polynucleotides, releasing free uracil.</text>
        <dbReference type="EC" id="3.2.2.27"/>
    </reaction>
</comment>
<dbReference type="InterPro" id="IPR036895">
    <property type="entry name" value="Uracil-DNA_glycosylase-like_sf"/>
</dbReference>
<dbReference type="InterPro" id="IPR005122">
    <property type="entry name" value="Uracil-DNA_glycosylase-like"/>
</dbReference>
<dbReference type="EMBL" id="AP018786">
    <property type="protein sequence ID" value="BBF22458.1"/>
    <property type="molecule type" value="Genomic_DNA"/>
</dbReference>
<dbReference type="OrthoDB" id="9804372at2"/>
<dbReference type="SUPFAM" id="SSF52141">
    <property type="entry name" value="Uracil-DNA glycosylase-like"/>
    <property type="match status" value="1"/>
</dbReference>
<dbReference type="NCBIfam" id="NF003591">
    <property type="entry name" value="PRK05254.1-4"/>
    <property type="match status" value="1"/>
</dbReference>
<keyword evidence="6 9" id="KW-0227">DNA damage</keyword>
<dbReference type="EC" id="3.2.2.27" evidence="4 9"/>
<dbReference type="SMART" id="SM00987">
    <property type="entry name" value="UreE_C"/>
    <property type="match status" value="1"/>
</dbReference>
<feature type="active site" description="Proton acceptor" evidence="9 10">
    <location>
        <position position="70"/>
    </location>
</feature>
<evidence type="ECO:0000256" key="4">
    <source>
        <dbReference type="ARBA" id="ARBA00012030"/>
    </source>
</evidence>
<dbReference type="PANTHER" id="PTHR11264:SF0">
    <property type="entry name" value="URACIL-DNA GLYCOSYLASE"/>
    <property type="match status" value="1"/>
</dbReference>
<reference evidence="13 14" key="1">
    <citation type="journal article" date="2018" name="Int. J. Syst. Evol. Microbiol.">
        <title>Mesosutterella multiformis gen. nov., sp. nov., a member of the family Sutterellaceae and Sutterella megalosphaeroides sp. nov., isolated from human faeces.</title>
        <authorList>
            <person name="Sakamoto M."/>
            <person name="Ikeyama N."/>
            <person name="Kunihiro T."/>
            <person name="Iino T."/>
            <person name="Yuki M."/>
            <person name="Ohkuma M."/>
        </authorList>
    </citation>
    <scope>NUCLEOTIDE SEQUENCE [LARGE SCALE GENOMIC DNA]</scope>
    <source>
        <strain evidence="13 14">6FBBBH3</strain>
    </source>
</reference>
<dbReference type="RefSeq" id="WP_120176165.1">
    <property type="nucleotide sequence ID" value="NZ_AP018786.1"/>
</dbReference>
<sequence>MSDLRRPDWSTERVDAAWRETIDAYMASPRGEELRERVAAADVSVFPPRPFRALELTPLASVRAVILGQDPYHTPGKAEGLAFSVPTGERMPPSLRNIFKEIAAETGAAPRGDTSLVDWAESGVLLLNTLLTVEEGRPMSHRGLWEPLTDQLIRRVSEGCDHAVFLLWGAPAQEKRPLIDESRHAVLVSNHPSPLSATRGRTPFLGNGHFAQANALLTAWGKPPVAWGGAAEPTLF</sequence>
<protein>
    <recommendedName>
        <fullName evidence="5 9">Uracil-DNA glycosylase</fullName>
        <shortName evidence="9">UDG</shortName>
        <ecNumber evidence="4 9">3.2.2.27</ecNumber>
    </recommendedName>
</protein>
<keyword evidence="14" id="KW-1185">Reference proteome</keyword>
<dbReference type="InterPro" id="IPR002043">
    <property type="entry name" value="UDG_fam1"/>
</dbReference>
<feature type="domain" description="Uracil-DNA glycosylase-like" evidence="12">
    <location>
        <begin position="55"/>
        <end position="217"/>
    </location>
</feature>
<keyword evidence="9" id="KW-0963">Cytoplasm</keyword>
<dbReference type="CDD" id="cd10027">
    <property type="entry name" value="UDG-F1-like"/>
    <property type="match status" value="1"/>
</dbReference>
<evidence type="ECO:0000256" key="8">
    <source>
        <dbReference type="ARBA" id="ARBA00023204"/>
    </source>
</evidence>
<keyword evidence="8 9" id="KW-0234">DNA repair</keyword>
<evidence type="ECO:0000256" key="5">
    <source>
        <dbReference type="ARBA" id="ARBA00018429"/>
    </source>
</evidence>
<keyword evidence="7 9" id="KW-0378">Hydrolase</keyword>
<evidence type="ECO:0000256" key="6">
    <source>
        <dbReference type="ARBA" id="ARBA00022763"/>
    </source>
</evidence>
<dbReference type="AlphaFoldDB" id="A0A2Z6IBH4"/>
<evidence type="ECO:0000256" key="11">
    <source>
        <dbReference type="RuleBase" id="RU003780"/>
    </source>
</evidence>
<name>A0A2Z6IBH4_9BURK</name>
<dbReference type="NCBIfam" id="TIGR00628">
    <property type="entry name" value="ung"/>
    <property type="match status" value="1"/>
</dbReference>
<dbReference type="KEGG" id="sutt:SUTMEG_03490"/>
<comment type="similarity">
    <text evidence="3 9 11">Belongs to the uracil-DNA glycosylase (UDG) superfamily. UNG family.</text>
</comment>
<evidence type="ECO:0000313" key="13">
    <source>
        <dbReference type="EMBL" id="BBF22458.1"/>
    </source>
</evidence>
<comment type="subcellular location">
    <subcellularLocation>
        <location evidence="9">Cytoplasm</location>
    </subcellularLocation>
</comment>
<dbReference type="NCBIfam" id="NF003592">
    <property type="entry name" value="PRK05254.1-5"/>
    <property type="match status" value="1"/>
</dbReference>
<gene>
    <name evidence="9 13" type="primary">ung</name>
    <name evidence="13" type="ORF">SUTMEG_03490</name>
</gene>